<dbReference type="Pfam" id="PF13673">
    <property type="entry name" value="Acetyltransf_10"/>
    <property type="match status" value="1"/>
</dbReference>
<dbReference type="PANTHER" id="PTHR43800">
    <property type="entry name" value="PEPTIDYL-LYSINE N-ACETYLTRANSFERASE YJAB"/>
    <property type="match status" value="1"/>
</dbReference>
<proteinExistence type="predicted"/>
<dbReference type="Proteomes" id="UP001215231">
    <property type="component" value="Chromosome"/>
</dbReference>
<dbReference type="PROSITE" id="PS51186">
    <property type="entry name" value="GNAT"/>
    <property type="match status" value="1"/>
</dbReference>
<dbReference type="InterPro" id="IPR016181">
    <property type="entry name" value="Acyl_CoA_acyltransferase"/>
</dbReference>
<protein>
    <submittedName>
        <fullName evidence="4">GNAT family N-acetyltransferase</fullName>
    </submittedName>
</protein>
<reference evidence="4 5" key="1">
    <citation type="journal article" date="2022" name="Mar. Drugs">
        <title>Bioassay-Guided Fractionation Leads to the Detection of Cholic Acid Generated by the Rare Thalassomonas sp.</title>
        <authorList>
            <person name="Pheiffer F."/>
            <person name="Schneider Y.K."/>
            <person name="Hansen E.H."/>
            <person name="Andersen J.H."/>
            <person name="Isaksson J."/>
            <person name="Busche T."/>
            <person name="R C."/>
            <person name="Kalinowski J."/>
            <person name="Zyl L.V."/>
            <person name="Trindade M."/>
        </authorList>
    </citation>
    <scope>NUCLEOTIDE SEQUENCE [LARGE SCALE GENOMIC DNA]</scope>
    <source>
        <strain evidence="4 5">A5K-61T</strain>
    </source>
</reference>
<feature type="domain" description="N-acetyltransferase" evidence="3">
    <location>
        <begin position="12"/>
        <end position="140"/>
    </location>
</feature>
<dbReference type="InterPro" id="IPR000182">
    <property type="entry name" value="GNAT_dom"/>
</dbReference>
<name>A0ABY7VRG0_9GAMM</name>
<evidence type="ECO:0000313" key="5">
    <source>
        <dbReference type="Proteomes" id="UP001215231"/>
    </source>
</evidence>
<organism evidence="4 5">
    <name type="scientific">Thalassomonas haliotis</name>
    <dbReference type="NCBI Taxonomy" id="485448"/>
    <lineage>
        <taxon>Bacteria</taxon>
        <taxon>Pseudomonadati</taxon>
        <taxon>Pseudomonadota</taxon>
        <taxon>Gammaproteobacteria</taxon>
        <taxon>Alteromonadales</taxon>
        <taxon>Colwelliaceae</taxon>
        <taxon>Thalassomonas</taxon>
    </lineage>
</organism>
<keyword evidence="1" id="KW-0808">Transferase</keyword>
<dbReference type="PANTHER" id="PTHR43800:SF1">
    <property type="entry name" value="PEPTIDYL-LYSINE N-ACETYLTRANSFERASE YJAB"/>
    <property type="match status" value="1"/>
</dbReference>
<gene>
    <name evidence="4" type="ORF">H3N35_25825</name>
</gene>
<accession>A0ABY7VRG0</accession>
<dbReference type="Gene3D" id="3.40.630.30">
    <property type="match status" value="1"/>
</dbReference>
<evidence type="ECO:0000256" key="1">
    <source>
        <dbReference type="ARBA" id="ARBA00022679"/>
    </source>
</evidence>
<evidence type="ECO:0000259" key="3">
    <source>
        <dbReference type="PROSITE" id="PS51186"/>
    </source>
</evidence>
<evidence type="ECO:0000256" key="2">
    <source>
        <dbReference type="ARBA" id="ARBA00023315"/>
    </source>
</evidence>
<dbReference type="CDD" id="cd04301">
    <property type="entry name" value="NAT_SF"/>
    <property type="match status" value="1"/>
</dbReference>
<sequence length="143" mass="15909">MNPGKKDRQQLIILWEASVRATHDFLGQVDIQFLKPLILSEYLDAVTLKCSKDHHNNILGFLGVADAKINILFVRPANRGQGIGKALSRYAIDELAAVDLDVNEQNPQALAFYQQLGFKVTGRSPVDGQDKPFPLLQLSPDQK</sequence>
<dbReference type="EMBL" id="CP059693">
    <property type="protein sequence ID" value="WDE14667.1"/>
    <property type="molecule type" value="Genomic_DNA"/>
</dbReference>
<keyword evidence="5" id="KW-1185">Reference proteome</keyword>
<dbReference type="SUPFAM" id="SSF55729">
    <property type="entry name" value="Acyl-CoA N-acyltransferases (Nat)"/>
    <property type="match status" value="1"/>
</dbReference>
<evidence type="ECO:0000313" key="4">
    <source>
        <dbReference type="EMBL" id="WDE14667.1"/>
    </source>
</evidence>
<keyword evidence="2" id="KW-0012">Acyltransferase</keyword>